<dbReference type="OrthoDB" id="3206554at2759"/>
<feature type="transmembrane region" description="Helical" evidence="2">
    <location>
        <begin position="158"/>
        <end position="181"/>
    </location>
</feature>
<feature type="transmembrane region" description="Helical" evidence="2">
    <location>
        <begin position="12"/>
        <end position="36"/>
    </location>
</feature>
<evidence type="ECO:0000256" key="2">
    <source>
        <dbReference type="SAM" id="Phobius"/>
    </source>
</evidence>
<dbReference type="Proteomes" id="UP000541558">
    <property type="component" value="Unassembled WGS sequence"/>
</dbReference>
<feature type="domain" description="DUF6534" evidence="3">
    <location>
        <begin position="140"/>
        <end position="211"/>
    </location>
</feature>
<dbReference type="PROSITE" id="PS51257">
    <property type="entry name" value="PROKAR_LIPOPROTEIN"/>
    <property type="match status" value="1"/>
</dbReference>
<dbReference type="EMBL" id="JAACJK010000110">
    <property type="protein sequence ID" value="KAF5332726.1"/>
    <property type="molecule type" value="Genomic_DNA"/>
</dbReference>
<organism evidence="4 5">
    <name type="scientific">Ephemerocybe angulata</name>
    <dbReference type="NCBI Taxonomy" id="980116"/>
    <lineage>
        <taxon>Eukaryota</taxon>
        <taxon>Fungi</taxon>
        <taxon>Dikarya</taxon>
        <taxon>Basidiomycota</taxon>
        <taxon>Agaricomycotina</taxon>
        <taxon>Agaricomycetes</taxon>
        <taxon>Agaricomycetidae</taxon>
        <taxon>Agaricales</taxon>
        <taxon>Agaricineae</taxon>
        <taxon>Psathyrellaceae</taxon>
        <taxon>Ephemerocybe</taxon>
    </lineage>
</organism>
<feature type="compositionally biased region" description="Basic residues" evidence="1">
    <location>
        <begin position="122"/>
        <end position="140"/>
    </location>
</feature>
<dbReference type="InterPro" id="IPR045339">
    <property type="entry name" value="DUF6534"/>
</dbReference>
<keyword evidence="2" id="KW-0812">Transmembrane</keyword>
<evidence type="ECO:0000256" key="1">
    <source>
        <dbReference type="SAM" id="MobiDB-lite"/>
    </source>
</evidence>
<evidence type="ECO:0000259" key="3">
    <source>
        <dbReference type="Pfam" id="PF20152"/>
    </source>
</evidence>
<sequence>MCSTFPRALDCILIHPLLVNALGLLGCLVQHLPVVITTSKLVLLRSLEKFVDKYTWSFTTGLVISTALDILITLSLILLLRSRRNNIHSPSEPSDPGTASSTSASQPNPANENGGSWLRPRNSWKRSGSRKGGLGHRRKQSVNDTQEFSRMNAVLDALVLYTFETGMVTGVATAVCLITWLTMKHNLIFLGLHFVISKFYANSLLITLNTRLNLKPSSFRQQNTNLTTIGGHSAQPSLPNAAAHRHHHSHSFRGRRIEDTFDGGRFTFDNTEGYFGSQAVVLNDMERQEVSDKTDTETGLVSTGRVEIKINVARETMVDDDRESTGSMVKGP</sequence>
<dbReference type="Pfam" id="PF20152">
    <property type="entry name" value="DUF6534"/>
    <property type="match status" value="1"/>
</dbReference>
<gene>
    <name evidence="4" type="ORF">D9611_005468</name>
</gene>
<feature type="transmembrane region" description="Helical" evidence="2">
    <location>
        <begin position="187"/>
        <end position="208"/>
    </location>
</feature>
<keyword evidence="2" id="KW-0472">Membrane</keyword>
<keyword evidence="2" id="KW-1133">Transmembrane helix</keyword>
<comment type="caution">
    <text evidence="4">The sequence shown here is derived from an EMBL/GenBank/DDBJ whole genome shotgun (WGS) entry which is preliminary data.</text>
</comment>
<dbReference type="AlphaFoldDB" id="A0A8H5FDE8"/>
<feature type="region of interest" description="Disordered" evidence="1">
    <location>
        <begin position="88"/>
        <end position="143"/>
    </location>
</feature>
<keyword evidence="5" id="KW-1185">Reference proteome</keyword>
<reference evidence="4 5" key="1">
    <citation type="journal article" date="2020" name="ISME J.">
        <title>Uncovering the hidden diversity of litter-decomposition mechanisms in mushroom-forming fungi.</title>
        <authorList>
            <person name="Floudas D."/>
            <person name="Bentzer J."/>
            <person name="Ahren D."/>
            <person name="Johansson T."/>
            <person name="Persson P."/>
            <person name="Tunlid A."/>
        </authorList>
    </citation>
    <scope>NUCLEOTIDE SEQUENCE [LARGE SCALE GENOMIC DNA]</scope>
    <source>
        <strain evidence="4 5">CBS 175.51</strain>
    </source>
</reference>
<evidence type="ECO:0000313" key="4">
    <source>
        <dbReference type="EMBL" id="KAF5332726.1"/>
    </source>
</evidence>
<protein>
    <recommendedName>
        <fullName evidence="3">DUF6534 domain-containing protein</fullName>
    </recommendedName>
</protein>
<feature type="compositionally biased region" description="Polar residues" evidence="1">
    <location>
        <begin position="88"/>
        <end position="114"/>
    </location>
</feature>
<feature type="transmembrane region" description="Helical" evidence="2">
    <location>
        <begin position="56"/>
        <end position="80"/>
    </location>
</feature>
<name>A0A8H5FDE8_9AGAR</name>
<accession>A0A8H5FDE8</accession>
<proteinExistence type="predicted"/>
<evidence type="ECO:0000313" key="5">
    <source>
        <dbReference type="Proteomes" id="UP000541558"/>
    </source>
</evidence>